<dbReference type="EMBL" id="CP022123">
    <property type="protein sequence ID" value="ASG29375.1"/>
    <property type="molecule type" value="Genomic_DNA"/>
</dbReference>
<keyword evidence="1" id="KW-0472">Membrane</keyword>
<sequence>MISIREKRDETILIQNNKLIYGLTINACLLFFTFVGIFNILKNNIVKVYLDAGTIAIGYFLFRCFSKFKKKSFIKINSQKLEILSASKREIFLLEDIEKINIEKIKLRREISYILKLELKNERKETLVKSFYCKELILVKKEILKYKNKGEINEVF</sequence>
<dbReference type="AlphaFoldDB" id="A0A241Q3L8"/>
<name>A0A241Q3L8_FUSNP</name>
<dbReference type="RefSeq" id="WP_088765463.1">
    <property type="nucleotide sequence ID" value="NZ_CP022123.1"/>
</dbReference>
<organism evidence="2 3">
    <name type="scientific">Fusobacterium nucleatum subsp. polymorphum</name>
    <name type="common">Fusobacterium polymorphum</name>
    <dbReference type="NCBI Taxonomy" id="76857"/>
    <lineage>
        <taxon>Bacteria</taxon>
        <taxon>Fusobacteriati</taxon>
        <taxon>Fusobacteriota</taxon>
        <taxon>Fusobacteriia</taxon>
        <taxon>Fusobacteriales</taxon>
        <taxon>Fusobacteriaceae</taxon>
        <taxon>Fusobacterium</taxon>
    </lineage>
</organism>
<reference evidence="2 3" key="1">
    <citation type="submission" date="2017-06" db="EMBL/GenBank/DDBJ databases">
        <title>Genome sequencing of Fusobacterium nucleatum subsp. polymorphum KCOM 1275 (=ChDC F310).</title>
        <authorList>
            <person name="Kook J.-K."/>
            <person name="Park S.-N."/>
            <person name="Lim Y.K."/>
            <person name="Roh H."/>
        </authorList>
    </citation>
    <scope>NUCLEOTIDE SEQUENCE [LARGE SCALE GENOMIC DNA]</scope>
    <source>
        <strain evidence="2 3">KCOM 1275</strain>
    </source>
</reference>
<feature type="transmembrane region" description="Helical" evidence="1">
    <location>
        <begin position="20"/>
        <end position="40"/>
    </location>
</feature>
<accession>A0A241Q3L8</accession>
<evidence type="ECO:0000313" key="2">
    <source>
        <dbReference type="EMBL" id="ASG29375.1"/>
    </source>
</evidence>
<evidence type="ECO:0000256" key="1">
    <source>
        <dbReference type="SAM" id="Phobius"/>
    </source>
</evidence>
<gene>
    <name evidence="2" type="ORF">CBG61_11120</name>
</gene>
<protein>
    <submittedName>
        <fullName evidence="2">Uncharacterized protein</fullName>
    </submittedName>
</protein>
<evidence type="ECO:0000313" key="3">
    <source>
        <dbReference type="Proteomes" id="UP000197638"/>
    </source>
</evidence>
<feature type="transmembrane region" description="Helical" evidence="1">
    <location>
        <begin position="46"/>
        <end position="65"/>
    </location>
</feature>
<dbReference type="Proteomes" id="UP000197638">
    <property type="component" value="Chromosome"/>
</dbReference>
<proteinExistence type="predicted"/>
<keyword evidence="1" id="KW-1133">Transmembrane helix</keyword>
<keyword evidence="1" id="KW-0812">Transmembrane</keyword>